<keyword evidence="1" id="KW-1133">Transmembrane helix</keyword>
<evidence type="ECO:0000313" key="3">
    <source>
        <dbReference type="Proteomes" id="UP001603857"/>
    </source>
</evidence>
<keyword evidence="3" id="KW-1185">Reference proteome</keyword>
<evidence type="ECO:0000256" key="1">
    <source>
        <dbReference type="SAM" id="Phobius"/>
    </source>
</evidence>
<sequence length="57" mass="6674">MQRKRGLNNLKVKEKFMAQRFSCCIVPSSAQNLFFIWLLSYPTREEEEGAPIIIHGF</sequence>
<evidence type="ECO:0000313" key="2">
    <source>
        <dbReference type="EMBL" id="KAL2341858.1"/>
    </source>
</evidence>
<evidence type="ECO:0008006" key="4">
    <source>
        <dbReference type="Google" id="ProtNLM"/>
    </source>
</evidence>
<protein>
    <recommendedName>
        <fullName evidence="4">Ycf15</fullName>
    </recommendedName>
</protein>
<dbReference type="Proteomes" id="UP001603857">
    <property type="component" value="Unassembled WGS sequence"/>
</dbReference>
<feature type="transmembrane region" description="Helical" evidence="1">
    <location>
        <begin position="21"/>
        <end position="39"/>
    </location>
</feature>
<comment type="caution">
    <text evidence="2">The sequence shown here is derived from an EMBL/GenBank/DDBJ whole genome shotgun (WGS) entry which is preliminary data.</text>
</comment>
<dbReference type="EMBL" id="JBGMDY010000003">
    <property type="protein sequence ID" value="KAL2341858.1"/>
    <property type="molecule type" value="Genomic_DNA"/>
</dbReference>
<dbReference type="AlphaFoldDB" id="A0ABD1N1D4"/>
<reference evidence="2 3" key="1">
    <citation type="submission" date="2024-08" db="EMBL/GenBank/DDBJ databases">
        <title>Insights into the chromosomal genome structure of Flemingia macrophylla.</title>
        <authorList>
            <person name="Ding Y."/>
            <person name="Zhao Y."/>
            <person name="Bi W."/>
            <person name="Wu M."/>
            <person name="Zhao G."/>
            <person name="Gong Y."/>
            <person name="Li W."/>
            <person name="Zhang P."/>
        </authorList>
    </citation>
    <scope>NUCLEOTIDE SEQUENCE [LARGE SCALE GENOMIC DNA]</scope>
    <source>
        <strain evidence="2">DYQJB</strain>
        <tissue evidence="2">Leaf</tissue>
    </source>
</reference>
<keyword evidence="1" id="KW-0812">Transmembrane</keyword>
<proteinExistence type="predicted"/>
<accession>A0ABD1N1D4</accession>
<gene>
    <name evidence="2" type="ORF">Fmac_009798</name>
</gene>
<organism evidence="2 3">
    <name type="scientific">Flemingia macrophylla</name>
    <dbReference type="NCBI Taxonomy" id="520843"/>
    <lineage>
        <taxon>Eukaryota</taxon>
        <taxon>Viridiplantae</taxon>
        <taxon>Streptophyta</taxon>
        <taxon>Embryophyta</taxon>
        <taxon>Tracheophyta</taxon>
        <taxon>Spermatophyta</taxon>
        <taxon>Magnoliopsida</taxon>
        <taxon>eudicotyledons</taxon>
        <taxon>Gunneridae</taxon>
        <taxon>Pentapetalae</taxon>
        <taxon>rosids</taxon>
        <taxon>fabids</taxon>
        <taxon>Fabales</taxon>
        <taxon>Fabaceae</taxon>
        <taxon>Papilionoideae</taxon>
        <taxon>50 kb inversion clade</taxon>
        <taxon>NPAAA clade</taxon>
        <taxon>indigoferoid/millettioid clade</taxon>
        <taxon>Phaseoleae</taxon>
        <taxon>Flemingia</taxon>
    </lineage>
</organism>
<name>A0ABD1N1D4_9FABA</name>
<keyword evidence="1" id="KW-0472">Membrane</keyword>